<dbReference type="RefSeq" id="WP_119399428.1">
    <property type="nucleotide sequence ID" value="NZ_QWJJ01000010.1"/>
</dbReference>
<evidence type="ECO:0000256" key="2">
    <source>
        <dbReference type="ARBA" id="ARBA00022723"/>
    </source>
</evidence>
<feature type="binding site" evidence="5">
    <location>
        <position position="72"/>
    </location>
    <ligand>
        <name>Mg(2+)</name>
        <dbReference type="ChEBI" id="CHEBI:18420"/>
        <label>1</label>
        <note>catalytic</note>
    </ligand>
</feature>
<dbReference type="AlphaFoldDB" id="A0A399IZ66"/>
<dbReference type="GO" id="GO:0046854">
    <property type="term" value="P:phosphatidylinositol phosphate biosynthetic process"/>
    <property type="evidence" value="ECO:0007669"/>
    <property type="project" value="InterPro"/>
</dbReference>
<comment type="similarity">
    <text evidence="1">Belongs to the inositol monophosphatase superfamily.</text>
</comment>
<keyword evidence="3" id="KW-0378">Hydrolase</keyword>
<evidence type="ECO:0000256" key="4">
    <source>
        <dbReference type="ARBA" id="ARBA00022842"/>
    </source>
</evidence>
<dbReference type="PRINTS" id="PR00377">
    <property type="entry name" value="IMPHPHTASES"/>
</dbReference>
<evidence type="ECO:0000256" key="1">
    <source>
        <dbReference type="ARBA" id="ARBA00009759"/>
    </source>
</evidence>
<evidence type="ECO:0000256" key="5">
    <source>
        <dbReference type="PIRSR" id="PIRSR600760-2"/>
    </source>
</evidence>
<dbReference type="Gene3D" id="3.40.190.80">
    <property type="match status" value="1"/>
</dbReference>
<evidence type="ECO:0000256" key="3">
    <source>
        <dbReference type="ARBA" id="ARBA00022801"/>
    </source>
</evidence>
<gene>
    <name evidence="7" type="ORF">DL237_12650</name>
</gene>
<organism evidence="7 8">
    <name type="scientific">Pseudooceanicola sediminis</name>
    <dbReference type="NCBI Taxonomy" id="2211117"/>
    <lineage>
        <taxon>Bacteria</taxon>
        <taxon>Pseudomonadati</taxon>
        <taxon>Pseudomonadota</taxon>
        <taxon>Alphaproteobacteria</taxon>
        <taxon>Rhodobacterales</taxon>
        <taxon>Paracoccaceae</taxon>
        <taxon>Pseudooceanicola</taxon>
    </lineage>
</organism>
<dbReference type="GO" id="GO:0008934">
    <property type="term" value="F:inositol monophosphate 1-phosphatase activity"/>
    <property type="evidence" value="ECO:0007669"/>
    <property type="project" value="TreeGrafter"/>
</dbReference>
<dbReference type="InterPro" id="IPR020550">
    <property type="entry name" value="Inositol_monophosphatase_CS"/>
</dbReference>
<feature type="binding site" evidence="5">
    <location>
        <position position="93"/>
    </location>
    <ligand>
        <name>Mg(2+)</name>
        <dbReference type="ChEBI" id="CHEBI:18420"/>
        <label>2</label>
    </ligand>
</feature>
<dbReference type="CDD" id="cd01638">
    <property type="entry name" value="CysQ"/>
    <property type="match status" value="1"/>
</dbReference>
<dbReference type="OrthoDB" id="9785695at2"/>
<dbReference type="InterPro" id="IPR020583">
    <property type="entry name" value="Inositol_monoP_metal-BS"/>
</dbReference>
<comment type="caution">
    <text evidence="7">The sequence shown here is derived from an EMBL/GenBank/DDBJ whole genome shotgun (WGS) entry which is preliminary data.</text>
</comment>
<accession>A0A399IZ66</accession>
<evidence type="ECO:0000256" key="6">
    <source>
        <dbReference type="SAM" id="MobiDB-lite"/>
    </source>
</evidence>
<dbReference type="Pfam" id="PF00459">
    <property type="entry name" value="Inositol_P"/>
    <property type="match status" value="1"/>
</dbReference>
<feature type="binding site" evidence="5">
    <location>
        <position position="211"/>
    </location>
    <ligand>
        <name>Mg(2+)</name>
        <dbReference type="ChEBI" id="CHEBI:18420"/>
        <label>1</label>
        <note>catalytic</note>
    </ligand>
</feature>
<keyword evidence="4 5" id="KW-0460">Magnesium</keyword>
<evidence type="ECO:0000313" key="7">
    <source>
        <dbReference type="EMBL" id="RII38355.1"/>
    </source>
</evidence>
<keyword evidence="8" id="KW-1185">Reference proteome</keyword>
<dbReference type="Gene3D" id="3.30.540.10">
    <property type="entry name" value="Fructose-1,6-Bisphosphatase, subunit A, domain 1"/>
    <property type="match status" value="1"/>
</dbReference>
<dbReference type="PANTHER" id="PTHR20854:SF4">
    <property type="entry name" value="INOSITOL-1-MONOPHOSPHATASE-RELATED"/>
    <property type="match status" value="1"/>
</dbReference>
<comment type="cofactor">
    <cofactor evidence="5">
        <name>Mg(2+)</name>
        <dbReference type="ChEBI" id="CHEBI:18420"/>
    </cofactor>
</comment>
<dbReference type="PROSITE" id="PS00630">
    <property type="entry name" value="IMP_2"/>
    <property type="match status" value="1"/>
</dbReference>
<sequence>MRGPEAGTDDLDLLIDAALASGEIARGFAQRGYQTWEKADDQGPVTEADLAVNTMLHRELGAARPHYGWLSEESPDHDARLSQDRVFIIDPIDGTRAFVNGRETWAHSLAVATGGRITAAVVYLPMKDRLYAAAAGRGATLNGVPILCTAQSQLSGATVLAARPNFDAANWRQTVPDFDRVYRPSLAYRLSLVGQGRFDAMLTLRPSWEWDIAAGSLIVEESGAIASDRIGGPLRFNNPRPLLNGVIAAGPVLHEKMVAELAPRRPRNIDAAPHGAPTDRPLGAPGLPPRRE</sequence>
<dbReference type="Proteomes" id="UP000265848">
    <property type="component" value="Unassembled WGS sequence"/>
</dbReference>
<name>A0A399IZ66_9RHOB</name>
<dbReference type="GO" id="GO:0006020">
    <property type="term" value="P:inositol metabolic process"/>
    <property type="evidence" value="ECO:0007669"/>
    <property type="project" value="TreeGrafter"/>
</dbReference>
<protein>
    <submittedName>
        <fullName evidence="7">3'(2'),5'-bisphosphate nucleotidase CysQ</fullName>
    </submittedName>
</protein>
<proteinExistence type="inferred from homology"/>
<dbReference type="InterPro" id="IPR000760">
    <property type="entry name" value="Inositol_monophosphatase-like"/>
</dbReference>
<feature type="binding site" evidence="5">
    <location>
        <position position="90"/>
    </location>
    <ligand>
        <name>Mg(2+)</name>
        <dbReference type="ChEBI" id="CHEBI:18420"/>
        <label>2</label>
    </ligand>
</feature>
<evidence type="ECO:0000313" key="8">
    <source>
        <dbReference type="Proteomes" id="UP000265848"/>
    </source>
</evidence>
<dbReference type="PROSITE" id="PS00629">
    <property type="entry name" value="IMP_1"/>
    <property type="match status" value="1"/>
</dbReference>
<keyword evidence="2 5" id="KW-0479">Metal-binding</keyword>
<dbReference type="GO" id="GO:0007165">
    <property type="term" value="P:signal transduction"/>
    <property type="evidence" value="ECO:0007669"/>
    <property type="project" value="TreeGrafter"/>
</dbReference>
<dbReference type="SUPFAM" id="SSF56655">
    <property type="entry name" value="Carbohydrate phosphatase"/>
    <property type="match status" value="1"/>
</dbReference>
<dbReference type="EMBL" id="QWJJ01000010">
    <property type="protein sequence ID" value="RII38355.1"/>
    <property type="molecule type" value="Genomic_DNA"/>
</dbReference>
<dbReference type="PANTHER" id="PTHR20854">
    <property type="entry name" value="INOSITOL MONOPHOSPHATASE"/>
    <property type="match status" value="1"/>
</dbReference>
<feature type="region of interest" description="Disordered" evidence="6">
    <location>
        <begin position="267"/>
        <end position="292"/>
    </location>
</feature>
<reference evidence="7 8" key="1">
    <citation type="submission" date="2018-08" db="EMBL/GenBank/DDBJ databases">
        <title>Pseudooceanicola sediminis CY03 in the family Rhodobacteracea.</title>
        <authorList>
            <person name="Zhang Y.-J."/>
        </authorList>
    </citation>
    <scope>NUCLEOTIDE SEQUENCE [LARGE SCALE GENOMIC DNA]</scope>
    <source>
        <strain evidence="7 8">CY03</strain>
    </source>
</reference>
<feature type="binding site" evidence="5">
    <location>
        <position position="92"/>
    </location>
    <ligand>
        <name>Mg(2+)</name>
        <dbReference type="ChEBI" id="CHEBI:18420"/>
        <label>1</label>
        <note>catalytic</note>
    </ligand>
</feature>
<dbReference type="GO" id="GO:0046872">
    <property type="term" value="F:metal ion binding"/>
    <property type="evidence" value="ECO:0007669"/>
    <property type="project" value="UniProtKB-KW"/>
</dbReference>